<dbReference type="SUPFAM" id="SSF51395">
    <property type="entry name" value="FMN-linked oxidoreductases"/>
    <property type="match status" value="1"/>
</dbReference>
<sequence>MVLRRTETLTVDVSLLGEKLHFKTSGRYAKNRFLKAALSESLATWDRNDAKKVGLTTPYLLNLYEKWGHGGFGLVLTGNVMVEHRHLETAGNHVISQESWSDEKVKSFNQLAINIKQDGTLAIAQIGHAGRQTPNSVNRTPFSASNVQLDGIKRGGNTYGRPIALTLTQVQTEVIDRFVFTAEKLYEAGFDGVQLHSAHGYLLAQFISPTTNLRTDRYGGNAEKRAQILVDIYDAIRAKIPASTGFVIGIKLNSVEFQNHGLGIDDAITTAKIVDATGFDFIEFSGGNYESWQMDVSESTKKREGFFVQFTEAIKPHLKNTVVYVTGGFRTAPKMIQAIKEKSTDGIGLGRPISAEPDLPAKILTGRVMSASYNPVDTDFWYGYCVCMLDDILREFAQITIEDFVENLPVRSSRLSKQEKAQKHYEKVKQSRLMKRGEERKRQRPARKRRQKMEKTVLEGGLQIAIDFSFVNLMNRKESSHLIRQIGRIWGLQKQYHGLDIRLFGLTSEFSCQCEKLLSGFSDFKWKTYQETVQVVNGDSEEMFVYLSPDANAEPLNFLDSNVTYVIGGIVDETGVGNRTSLKAERTGHKFYRLPISEYSHRTKEPGSWTFNQMLALNQVVEALCLYKWTKDWKVAFKGVVPCRTGFIFE</sequence>
<keyword evidence="3" id="KW-0808">Transferase</keyword>
<dbReference type="InterPro" id="IPR001155">
    <property type="entry name" value="OxRdtase_FMN_N"/>
</dbReference>
<evidence type="ECO:0000313" key="9">
    <source>
        <dbReference type="Proteomes" id="UP000614601"/>
    </source>
</evidence>
<dbReference type="Proteomes" id="UP000783686">
    <property type="component" value="Unassembled WGS sequence"/>
</dbReference>
<evidence type="ECO:0000256" key="5">
    <source>
        <dbReference type="ARBA" id="ARBA00023002"/>
    </source>
</evidence>
<dbReference type="Gene3D" id="3.20.20.70">
    <property type="entry name" value="Aldolase class I"/>
    <property type="match status" value="1"/>
</dbReference>
<dbReference type="Gene3D" id="3.40.1280.30">
    <property type="match status" value="1"/>
</dbReference>
<feature type="compositionally biased region" description="Basic residues" evidence="6">
    <location>
        <begin position="442"/>
        <end position="452"/>
    </location>
</feature>
<keyword evidence="9" id="KW-1185">Reference proteome</keyword>
<dbReference type="InterPro" id="IPR013785">
    <property type="entry name" value="Aldolase_TIM"/>
</dbReference>
<protein>
    <recommendedName>
        <fullName evidence="7">SAM-dependent MTase TRM10-type domain-containing protein</fullName>
    </recommendedName>
</protein>
<keyword evidence="2" id="KW-0285">Flavoprotein</keyword>
<dbReference type="Proteomes" id="UP000614601">
    <property type="component" value="Unassembled WGS sequence"/>
</dbReference>
<dbReference type="GO" id="GO:0032259">
    <property type="term" value="P:methylation"/>
    <property type="evidence" value="ECO:0007669"/>
    <property type="project" value="UniProtKB-KW"/>
</dbReference>
<dbReference type="OrthoDB" id="1663137at2759"/>
<gene>
    <name evidence="8" type="ORF">BOKJ2_LOCUS9732</name>
</gene>
<dbReference type="InterPro" id="IPR051799">
    <property type="entry name" value="NADH_flavin_oxidoreductase"/>
</dbReference>
<keyword evidence="1" id="KW-0489">Methyltransferase</keyword>
<dbReference type="EMBL" id="CAJFCW020000005">
    <property type="protein sequence ID" value="CAG9116578.1"/>
    <property type="molecule type" value="Genomic_DNA"/>
</dbReference>
<feature type="compositionally biased region" description="Basic and acidic residues" evidence="6">
    <location>
        <begin position="416"/>
        <end position="441"/>
    </location>
</feature>
<dbReference type="InterPro" id="IPR038459">
    <property type="entry name" value="MT_TRM10-typ_sf"/>
</dbReference>
<evidence type="ECO:0000256" key="3">
    <source>
        <dbReference type="ARBA" id="ARBA00022679"/>
    </source>
</evidence>
<evidence type="ECO:0000256" key="1">
    <source>
        <dbReference type="ARBA" id="ARBA00022603"/>
    </source>
</evidence>
<dbReference type="Pfam" id="PF00724">
    <property type="entry name" value="Oxidored_FMN"/>
    <property type="match status" value="1"/>
</dbReference>
<dbReference type="PROSITE" id="PS51675">
    <property type="entry name" value="SAM_MT_TRM10"/>
    <property type="match status" value="1"/>
</dbReference>
<dbReference type="PANTHER" id="PTHR43656">
    <property type="entry name" value="BINDING OXIDOREDUCTASE, PUTATIVE (AFU_ORTHOLOGUE AFUA_2G08260)-RELATED"/>
    <property type="match status" value="1"/>
</dbReference>
<dbReference type="AlphaFoldDB" id="A0A811L3D2"/>
<evidence type="ECO:0000256" key="6">
    <source>
        <dbReference type="SAM" id="MobiDB-lite"/>
    </source>
</evidence>
<dbReference type="GO" id="GO:0008168">
    <property type="term" value="F:methyltransferase activity"/>
    <property type="evidence" value="ECO:0007669"/>
    <property type="project" value="UniProtKB-KW"/>
</dbReference>
<organism evidence="8 9">
    <name type="scientific">Bursaphelenchus okinawaensis</name>
    <dbReference type="NCBI Taxonomy" id="465554"/>
    <lineage>
        <taxon>Eukaryota</taxon>
        <taxon>Metazoa</taxon>
        <taxon>Ecdysozoa</taxon>
        <taxon>Nematoda</taxon>
        <taxon>Chromadorea</taxon>
        <taxon>Rhabditida</taxon>
        <taxon>Tylenchina</taxon>
        <taxon>Tylenchomorpha</taxon>
        <taxon>Aphelenchoidea</taxon>
        <taxon>Aphelenchoididae</taxon>
        <taxon>Bursaphelenchus</taxon>
    </lineage>
</organism>
<dbReference type="GO" id="GO:0016491">
    <property type="term" value="F:oxidoreductase activity"/>
    <property type="evidence" value="ECO:0007669"/>
    <property type="project" value="UniProtKB-KW"/>
</dbReference>
<dbReference type="GO" id="GO:0010181">
    <property type="term" value="F:FMN binding"/>
    <property type="evidence" value="ECO:0007669"/>
    <property type="project" value="InterPro"/>
</dbReference>
<keyword evidence="5" id="KW-0560">Oxidoreductase</keyword>
<accession>A0A811L3D2</accession>
<feature type="domain" description="SAM-dependent MTase TRM10-type" evidence="7">
    <location>
        <begin position="449"/>
        <end position="648"/>
    </location>
</feature>
<evidence type="ECO:0000256" key="4">
    <source>
        <dbReference type="ARBA" id="ARBA00022691"/>
    </source>
</evidence>
<evidence type="ECO:0000256" key="2">
    <source>
        <dbReference type="ARBA" id="ARBA00022630"/>
    </source>
</evidence>
<dbReference type="InterPro" id="IPR028564">
    <property type="entry name" value="MT_TRM10-typ"/>
</dbReference>
<dbReference type="EMBL" id="CAJFDH010000005">
    <property type="protein sequence ID" value="CAD5222614.1"/>
    <property type="molecule type" value="Genomic_DNA"/>
</dbReference>
<proteinExistence type="predicted"/>
<feature type="region of interest" description="Disordered" evidence="6">
    <location>
        <begin position="415"/>
        <end position="453"/>
    </location>
</feature>
<reference evidence="8" key="1">
    <citation type="submission" date="2020-09" db="EMBL/GenBank/DDBJ databases">
        <authorList>
            <person name="Kikuchi T."/>
        </authorList>
    </citation>
    <scope>NUCLEOTIDE SEQUENCE</scope>
    <source>
        <strain evidence="8">SH1</strain>
    </source>
</reference>
<dbReference type="CDD" id="cd04733">
    <property type="entry name" value="OYE_like_2_FMN"/>
    <property type="match status" value="1"/>
</dbReference>
<dbReference type="PANTHER" id="PTHR43656:SF5">
    <property type="entry name" value="NADH:FLAVIN OXIDOREDUCTASE_NADH OXIDASE N-TERMINAL DOMAIN-CONTAINING PROTEIN"/>
    <property type="match status" value="1"/>
</dbReference>
<name>A0A811L3D2_9BILA</name>
<evidence type="ECO:0000313" key="8">
    <source>
        <dbReference type="EMBL" id="CAD5222614.1"/>
    </source>
</evidence>
<evidence type="ECO:0000259" key="7">
    <source>
        <dbReference type="PROSITE" id="PS51675"/>
    </source>
</evidence>
<comment type="caution">
    <text evidence="8">The sequence shown here is derived from an EMBL/GenBank/DDBJ whole genome shotgun (WGS) entry which is preliminary data.</text>
</comment>
<keyword evidence="4" id="KW-0949">S-adenosyl-L-methionine</keyword>